<dbReference type="AlphaFoldDB" id="A0A7X1NPW2"/>
<dbReference type="EMBL" id="VJXX01000002">
    <property type="protein sequence ID" value="MPY10714.1"/>
    <property type="molecule type" value="Genomic_DNA"/>
</dbReference>
<organism evidence="1 2">
    <name type="scientific">Arthrobacter bussei</name>
    <dbReference type="NCBI Taxonomy" id="2594179"/>
    <lineage>
        <taxon>Bacteria</taxon>
        <taxon>Bacillati</taxon>
        <taxon>Actinomycetota</taxon>
        <taxon>Actinomycetes</taxon>
        <taxon>Micrococcales</taxon>
        <taxon>Micrococcaceae</taxon>
        <taxon>Arthrobacter</taxon>
    </lineage>
</organism>
<reference evidence="2" key="1">
    <citation type="submission" date="2019-07" db="EMBL/GenBank/DDBJ databases">
        <title>Arthrobacter KR32 sp. nov., isolated from mountain cheese made of cows milk.</title>
        <authorList>
            <person name="Flegler A."/>
        </authorList>
    </citation>
    <scope>NUCLEOTIDE SEQUENCE [LARGE SCALE GENOMIC DNA]</scope>
    <source>
        <strain evidence="2">KR32</strain>
    </source>
</reference>
<accession>A0A7X1NPW2</accession>
<gene>
    <name evidence="1" type="ORF">FNH21_08275</name>
</gene>
<evidence type="ECO:0000313" key="1">
    <source>
        <dbReference type="EMBL" id="MPY10714.1"/>
    </source>
</evidence>
<keyword evidence="2" id="KW-1185">Reference proteome</keyword>
<dbReference type="OrthoDB" id="4920458at2"/>
<dbReference type="RefSeq" id="WP_152814277.1">
    <property type="nucleotide sequence ID" value="NZ_VJXX01000002.1"/>
</dbReference>
<proteinExistence type="predicted"/>
<dbReference type="Proteomes" id="UP000326464">
    <property type="component" value="Unassembled WGS sequence"/>
</dbReference>
<name>A0A7X1NPW2_9MICC</name>
<comment type="caution">
    <text evidence="1">The sequence shown here is derived from an EMBL/GenBank/DDBJ whole genome shotgun (WGS) entry which is preliminary data.</text>
</comment>
<evidence type="ECO:0000313" key="2">
    <source>
        <dbReference type="Proteomes" id="UP000326464"/>
    </source>
</evidence>
<sequence length="239" mass="26274">MTTDAVLDKVLSLSHAAVGGHLLSDADSLAAGIGATGWSRSIDGGHWHCPDESSWSLLSSDHAPNLAVFLTDEDAATVFTAGQELARRLDEFEGLTRHGADPGWPTWPLGDPRWAEWNGLGPDWVMWIGGPARISLNVSPAYQPGRYRSPPHLHFQIERLDTPSEGLPVDHERARRILRSGSPIARWYLAAENDLPQDVINALQRDDDTAVVAAVESGEKFRTMHAAAQEHMRRQEDLP</sequence>
<protein>
    <submittedName>
        <fullName evidence="1">Uncharacterized protein</fullName>
    </submittedName>
</protein>